<feature type="domain" description="RNA polymerase sigma factor 54 DNA-binding" evidence="9">
    <location>
        <begin position="295"/>
        <end position="454"/>
    </location>
</feature>
<dbReference type="PROSITE" id="PS00718">
    <property type="entry name" value="SIGMA54_2"/>
    <property type="match status" value="1"/>
</dbReference>
<dbReference type="Pfam" id="PF00309">
    <property type="entry name" value="Sigma54_AID"/>
    <property type="match status" value="1"/>
</dbReference>
<comment type="similarity">
    <text evidence="1">Belongs to the sigma-54 factor family.</text>
</comment>
<evidence type="ECO:0000256" key="1">
    <source>
        <dbReference type="ARBA" id="ARBA00008798"/>
    </source>
</evidence>
<dbReference type="GO" id="GO:0006352">
    <property type="term" value="P:DNA-templated transcription initiation"/>
    <property type="evidence" value="ECO:0007669"/>
    <property type="project" value="InterPro"/>
</dbReference>
<evidence type="ECO:0000259" key="10">
    <source>
        <dbReference type="Pfam" id="PF04963"/>
    </source>
</evidence>
<dbReference type="Pfam" id="PF04552">
    <property type="entry name" value="Sigma54_DBD"/>
    <property type="match status" value="1"/>
</dbReference>
<dbReference type="PRINTS" id="PR00045">
    <property type="entry name" value="SIGMA54FCT"/>
</dbReference>
<dbReference type="Proteomes" id="UP000214618">
    <property type="component" value="Chromosome"/>
</dbReference>
<evidence type="ECO:0000256" key="8">
    <source>
        <dbReference type="ARBA" id="ARBA00023163"/>
    </source>
</evidence>
<dbReference type="InterPro" id="IPR038709">
    <property type="entry name" value="RpoN_core-bd_sf"/>
</dbReference>
<keyword evidence="8" id="KW-0804">Transcription</keyword>
<dbReference type="GO" id="GO:0000428">
    <property type="term" value="C:DNA-directed RNA polymerase complex"/>
    <property type="evidence" value="ECO:0007669"/>
    <property type="project" value="UniProtKB-KW"/>
</dbReference>
<proteinExistence type="inferred from homology"/>
<dbReference type="PIRSF" id="PIRSF000774">
    <property type="entry name" value="RpoN"/>
    <property type="match status" value="1"/>
</dbReference>
<dbReference type="PANTHER" id="PTHR32248">
    <property type="entry name" value="RNA POLYMERASE SIGMA-54 FACTOR"/>
    <property type="match status" value="1"/>
</dbReference>
<keyword evidence="7" id="KW-0238">DNA-binding</keyword>
<dbReference type="InterPro" id="IPR000394">
    <property type="entry name" value="RNA_pol_sigma_54"/>
</dbReference>
<reference evidence="11 12" key="1">
    <citation type="submission" date="2016-10" db="EMBL/GenBank/DDBJ databases">
        <title>The whole genome sequencing and assembly of Bacillus simplex DSM 1321 strain.</title>
        <authorList>
            <person name="Park M.-K."/>
            <person name="Lee Y.-J."/>
            <person name="Yi H."/>
            <person name="Bahn Y.-S."/>
            <person name="Kim J.F."/>
            <person name="Lee D.-W."/>
        </authorList>
    </citation>
    <scope>NUCLEOTIDE SEQUENCE [LARGE SCALE GENOMIC DNA]</scope>
    <source>
        <strain evidence="11 12">DSM 1321</strain>
    </source>
</reference>
<evidence type="ECO:0000256" key="2">
    <source>
        <dbReference type="ARBA" id="ARBA00022478"/>
    </source>
</evidence>
<organism evidence="11 12">
    <name type="scientific">Peribacillus simplex NBRC 15720 = DSM 1321</name>
    <dbReference type="NCBI Taxonomy" id="1349754"/>
    <lineage>
        <taxon>Bacteria</taxon>
        <taxon>Bacillati</taxon>
        <taxon>Bacillota</taxon>
        <taxon>Bacilli</taxon>
        <taxon>Bacillales</taxon>
        <taxon>Bacillaceae</taxon>
        <taxon>Peribacillus</taxon>
    </lineage>
</organism>
<keyword evidence="5" id="KW-0805">Transcription regulation</keyword>
<dbReference type="Gene3D" id="1.10.10.1330">
    <property type="entry name" value="RNA polymerase sigma-54 factor, core-binding domain"/>
    <property type="match status" value="1"/>
</dbReference>
<keyword evidence="3" id="KW-0808">Transferase</keyword>
<dbReference type="OrthoDB" id="9814402at2"/>
<dbReference type="PROSITE" id="PS50044">
    <property type="entry name" value="SIGMA54_3"/>
    <property type="match status" value="1"/>
</dbReference>
<evidence type="ECO:0000256" key="4">
    <source>
        <dbReference type="ARBA" id="ARBA00022695"/>
    </source>
</evidence>
<dbReference type="RefSeq" id="WP_063235342.1">
    <property type="nucleotide sequence ID" value="NZ_BCVO01000024.1"/>
</dbReference>
<dbReference type="NCBIfam" id="TIGR02395">
    <property type="entry name" value="rpoN_sigma"/>
    <property type="match status" value="1"/>
</dbReference>
<keyword evidence="6" id="KW-0731">Sigma factor</keyword>
<dbReference type="GeneID" id="56472962"/>
<dbReference type="GO" id="GO:0016779">
    <property type="term" value="F:nucleotidyltransferase activity"/>
    <property type="evidence" value="ECO:0007669"/>
    <property type="project" value="UniProtKB-KW"/>
</dbReference>
<evidence type="ECO:0000256" key="5">
    <source>
        <dbReference type="ARBA" id="ARBA00023015"/>
    </source>
</evidence>
<evidence type="ECO:0000313" key="11">
    <source>
        <dbReference type="EMBL" id="ASS94162.1"/>
    </source>
</evidence>
<dbReference type="GO" id="GO:0016987">
    <property type="term" value="F:sigma factor activity"/>
    <property type="evidence" value="ECO:0007669"/>
    <property type="project" value="UniProtKB-KW"/>
</dbReference>
<name>A0A223EFZ4_9BACI</name>
<feature type="domain" description="RNA polymerase sigma factor 54 core-binding" evidence="10">
    <location>
        <begin position="95"/>
        <end position="281"/>
    </location>
</feature>
<sequence length="455" mass="52174">MQVGFELYQKQTLKLSLTPELQQSINILQYSTHELIDFINRQAHENPVLEISFKEPLASLTESSIRTQKINSQIRGSSSISKSFNGDNDYNPINNYSINTETLEGHLLEQLSLLSSLKAFEKKILRFLFGNLNDYGFLELDANWAASHFSVSVEEIENMIHVLQSLDPIGVGAKDLTDCLLIQLREHEDHNELAYKIVKKHLTDLAEKRFRKIAALYQVTIQEVQEASDLIRTLNPRPVSHYSNDMTHYIVPDVYVEKEKEGFLITVNDSCTPKLSINPYYKNQIAMNPDNPAKDYIKGHINDAQLLLKGLEQRQMTLYKVTASIVDEQQEFFMKGITGLKPMTLKDISEKLQLHESTISRATSNKYIQTPHGLFKLRNFFTRGLNRVNSQAAESTTTIKEKIKVLIADEDKIKPFSDQKLCQIFENEGTKISRRTIAKYREDLGIPGSSKRRRF</sequence>
<dbReference type="InterPro" id="IPR007634">
    <property type="entry name" value="RNA_pol_sigma_54_DNA-bd"/>
</dbReference>
<gene>
    <name evidence="11" type="ORF">BS1321_09460</name>
</gene>
<accession>A0A223EFZ4</accession>
<dbReference type="AlphaFoldDB" id="A0A223EFZ4"/>
<keyword evidence="4" id="KW-0548">Nucleotidyltransferase</keyword>
<dbReference type="GO" id="GO:0001216">
    <property type="term" value="F:DNA-binding transcription activator activity"/>
    <property type="evidence" value="ECO:0007669"/>
    <property type="project" value="InterPro"/>
</dbReference>
<dbReference type="GO" id="GO:0003677">
    <property type="term" value="F:DNA binding"/>
    <property type="evidence" value="ECO:0007669"/>
    <property type="project" value="UniProtKB-KW"/>
</dbReference>
<protein>
    <submittedName>
        <fullName evidence="11">RNA polymerase sigma-54 factor</fullName>
    </submittedName>
</protein>
<dbReference type="EMBL" id="CP017704">
    <property type="protein sequence ID" value="ASS94162.1"/>
    <property type="molecule type" value="Genomic_DNA"/>
</dbReference>
<dbReference type="PANTHER" id="PTHR32248:SF4">
    <property type="entry name" value="RNA POLYMERASE SIGMA-54 FACTOR"/>
    <property type="match status" value="1"/>
</dbReference>
<evidence type="ECO:0000313" key="12">
    <source>
        <dbReference type="Proteomes" id="UP000214618"/>
    </source>
</evidence>
<dbReference type="Gene3D" id="1.10.10.60">
    <property type="entry name" value="Homeodomain-like"/>
    <property type="match status" value="1"/>
</dbReference>
<evidence type="ECO:0000259" key="9">
    <source>
        <dbReference type="Pfam" id="PF04552"/>
    </source>
</evidence>
<evidence type="ECO:0000256" key="7">
    <source>
        <dbReference type="ARBA" id="ARBA00023125"/>
    </source>
</evidence>
<dbReference type="InterPro" id="IPR007046">
    <property type="entry name" value="RNA_pol_sigma_54_core-bd"/>
</dbReference>
<dbReference type="Pfam" id="PF04963">
    <property type="entry name" value="Sigma54_CBD"/>
    <property type="match status" value="1"/>
</dbReference>
<evidence type="ECO:0000256" key="6">
    <source>
        <dbReference type="ARBA" id="ARBA00023082"/>
    </source>
</evidence>
<keyword evidence="2" id="KW-0240">DNA-directed RNA polymerase</keyword>
<evidence type="ECO:0000256" key="3">
    <source>
        <dbReference type="ARBA" id="ARBA00022679"/>
    </source>
</evidence>